<gene>
    <name evidence="1" type="ORF">BU204_07625</name>
</gene>
<organism evidence="1 2">
    <name type="scientific">Actinophytocola xanthii</name>
    <dbReference type="NCBI Taxonomy" id="1912961"/>
    <lineage>
        <taxon>Bacteria</taxon>
        <taxon>Bacillati</taxon>
        <taxon>Actinomycetota</taxon>
        <taxon>Actinomycetes</taxon>
        <taxon>Pseudonocardiales</taxon>
        <taxon>Pseudonocardiaceae</taxon>
    </lineage>
</organism>
<accession>A0A1Q8CV24</accession>
<dbReference type="RefSeq" id="WP_075124870.1">
    <property type="nucleotide sequence ID" value="NZ_MSIE01000009.1"/>
</dbReference>
<sequence length="1037" mass="110910">MRPAAESCATCGVPLSDGQRFCERCGTPVGGGPAPSRAPDVVSRLLASHRADPRAAWFHLGAVLLGQDRWEEARSALERARDEPGSEPSDAEIRVLLAWALTGRTEPGVALQAYLEAVLLDPSLAPDVLPAAEELLSAEEARVLGPWIRSTWLPGMRAAVPHTGDGSGADLDIAALDLFRTRLAVLAGDAEEASAALADALRAGTPADSLGARSMPPLREAEWALLVAMALQLTGDVEGALRAVRRSREGALPEAGPFGAAEALVVEADLTADPREADLRRYEAARLFATRGEHERAIALFGRAARSWGDVAELHWAWADSIRVATYRASGPAVLESYQRIVDRWWAGTELELPDGPSAWAYLVPGFACETLAWNSPGRPRDELWRACLWAERALVLDERNLPALLLLARTHRQLENYAVAMVSVLTAQATAPEGFADAEDEYASLLDYVMPDSALEPLAAAAERAGPEDVRGRWALALALARAGRETEATAELDLLEPDPDDPWQLWAHGWVPRVFGHDAVAAERFARLRAVSTEDTAWTWFRAYAAYGLGEHEAAAAEMLAALPWVDTSSHRRHDYLVLAGLARLAQGRLEEGEELLREGAEIIGAIRDARDGATDLRALAARMGDGPAADAAGRLVEVFERRAVALTGRPLDVDGARAEMVEVAARGEDPAALTARATLARLSSTAHLTHAISTYTGLLAEREAFPEAVLGLCQVAFAHIDHAFGRGEPAVVLERIDQLREPLTGLADPRLDGVELNLQAREALARFWAGEPDAGRDRLTEVLEAGAGLESPDAELADFWATLLPDAEVYWRIVDILDGVADDRVHALAGLLAGHADRFLGCADDDPAPDYAPCEVRLGSGLVPVTGLPGSPLVTSSLLAVCDEVQAAHGVLVPLVTVSEDPSLSAHEYEIDLWGEVCGVRHVDPSTSDVEGEVAAGFRAVLGENLPALVVLDSADLLRASWVAEWPELTAPVDGDATLLVLAEVCRALLARGLPLRGRVVLEAFAASPPGAEVEEIVERCTHLLEPAVPEPAP</sequence>
<protein>
    <recommendedName>
        <fullName evidence="3">Zinc-ribbon domain-containing protein</fullName>
    </recommendedName>
</protein>
<dbReference type="OrthoDB" id="3185912at2"/>
<name>A0A1Q8CV24_9PSEU</name>
<dbReference type="Gene3D" id="1.25.40.10">
    <property type="entry name" value="Tetratricopeptide repeat domain"/>
    <property type="match status" value="2"/>
</dbReference>
<dbReference type="SUPFAM" id="SSF48452">
    <property type="entry name" value="TPR-like"/>
    <property type="match status" value="3"/>
</dbReference>
<evidence type="ECO:0008006" key="3">
    <source>
        <dbReference type="Google" id="ProtNLM"/>
    </source>
</evidence>
<reference evidence="1 2" key="1">
    <citation type="submission" date="2016-12" db="EMBL/GenBank/DDBJ databases">
        <title>The draft genome sequence of Actinophytocola sp. 11-183.</title>
        <authorList>
            <person name="Wang W."/>
            <person name="Yuan L."/>
        </authorList>
    </citation>
    <scope>NUCLEOTIDE SEQUENCE [LARGE SCALE GENOMIC DNA]</scope>
    <source>
        <strain evidence="1 2">11-183</strain>
    </source>
</reference>
<comment type="caution">
    <text evidence="1">The sequence shown here is derived from an EMBL/GenBank/DDBJ whole genome shotgun (WGS) entry which is preliminary data.</text>
</comment>
<dbReference type="Proteomes" id="UP000185596">
    <property type="component" value="Unassembled WGS sequence"/>
</dbReference>
<dbReference type="InterPro" id="IPR011990">
    <property type="entry name" value="TPR-like_helical_dom_sf"/>
</dbReference>
<dbReference type="STRING" id="1912961.BU204_07625"/>
<evidence type="ECO:0000313" key="2">
    <source>
        <dbReference type="Proteomes" id="UP000185596"/>
    </source>
</evidence>
<keyword evidence="2" id="KW-1185">Reference proteome</keyword>
<dbReference type="AlphaFoldDB" id="A0A1Q8CV24"/>
<proteinExistence type="predicted"/>
<dbReference type="EMBL" id="MSIE01000009">
    <property type="protein sequence ID" value="OLF18199.1"/>
    <property type="molecule type" value="Genomic_DNA"/>
</dbReference>
<evidence type="ECO:0000313" key="1">
    <source>
        <dbReference type="EMBL" id="OLF18199.1"/>
    </source>
</evidence>